<keyword evidence="2" id="KW-1185">Reference proteome</keyword>
<reference evidence="1" key="1">
    <citation type="submission" date="2024-09" db="EMBL/GenBank/DDBJ databases">
        <title>Black Yeasts Isolated from many extreme environments.</title>
        <authorList>
            <person name="Coleine C."/>
            <person name="Stajich J.E."/>
            <person name="Selbmann L."/>
        </authorList>
    </citation>
    <scope>NUCLEOTIDE SEQUENCE</scope>
    <source>
        <strain evidence="1">CCFEE 5737</strain>
    </source>
</reference>
<evidence type="ECO:0000313" key="1">
    <source>
        <dbReference type="EMBL" id="KAK3080969.1"/>
    </source>
</evidence>
<protein>
    <submittedName>
        <fullName evidence="1">Uncharacterized protein</fullName>
    </submittedName>
</protein>
<name>A0ACC3DW92_9PEZI</name>
<dbReference type="EMBL" id="JAWDJW010000331">
    <property type="protein sequence ID" value="KAK3080969.1"/>
    <property type="molecule type" value="Genomic_DNA"/>
</dbReference>
<dbReference type="Proteomes" id="UP001186974">
    <property type="component" value="Unassembled WGS sequence"/>
</dbReference>
<accession>A0ACC3DW92</accession>
<feature type="non-terminal residue" evidence="1">
    <location>
        <position position="160"/>
    </location>
</feature>
<gene>
    <name evidence="1" type="ORF">LTS18_011441</name>
</gene>
<sequence>MQDLSGRVTELDPEVANVVPRGFSVSESMEVKRSAAKRELIYAAEEMAEIGIRKELNKVGKRTCDFAAKLSLQMLKELKRVGLWPIHAIPDEPRRGLALLSKMNFAFQDLASCDVNDSRSAPCTYQSKDVETWRAQKIREIRKGCHGICISCAREDDVPR</sequence>
<organism evidence="1 2">
    <name type="scientific">Coniosporium uncinatum</name>
    <dbReference type="NCBI Taxonomy" id="93489"/>
    <lineage>
        <taxon>Eukaryota</taxon>
        <taxon>Fungi</taxon>
        <taxon>Dikarya</taxon>
        <taxon>Ascomycota</taxon>
        <taxon>Pezizomycotina</taxon>
        <taxon>Dothideomycetes</taxon>
        <taxon>Dothideomycetes incertae sedis</taxon>
        <taxon>Coniosporium</taxon>
    </lineage>
</organism>
<evidence type="ECO:0000313" key="2">
    <source>
        <dbReference type="Proteomes" id="UP001186974"/>
    </source>
</evidence>
<proteinExistence type="predicted"/>
<comment type="caution">
    <text evidence="1">The sequence shown here is derived from an EMBL/GenBank/DDBJ whole genome shotgun (WGS) entry which is preliminary data.</text>
</comment>